<dbReference type="Gene3D" id="3.30.890.10">
    <property type="entry name" value="Methyl-cpg-binding Protein 2, Chain A"/>
    <property type="match status" value="1"/>
</dbReference>
<gene>
    <name evidence="3" type="ORF">ILUMI_25467</name>
</gene>
<dbReference type="Gene3D" id="3.80.10.10">
    <property type="entry name" value="Ribonuclease Inhibitor"/>
    <property type="match status" value="1"/>
</dbReference>
<dbReference type="InterPro" id="IPR016177">
    <property type="entry name" value="DNA-bd_dom_sf"/>
</dbReference>
<organism evidence="3 4">
    <name type="scientific">Ignelater luminosus</name>
    <name type="common">Cucubano</name>
    <name type="synonym">Pyrophorus luminosus</name>
    <dbReference type="NCBI Taxonomy" id="2038154"/>
    <lineage>
        <taxon>Eukaryota</taxon>
        <taxon>Metazoa</taxon>
        <taxon>Ecdysozoa</taxon>
        <taxon>Arthropoda</taxon>
        <taxon>Hexapoda</taxon>
        <taxon>Insecta</taxon>
        <taxon>Pterygota</taxon>
        <taxon>Neoptera</taxon>
        <taxon>Endopterygota</taxon>
        <taxon>Coleoptera</taxon>
        <taxon>Polyphaga</taxon>
        <taxon>Elateriformia</taxon>
        <taxon>Elateroidea</taxon>
        <taxon>Elateridae</taxon>
        <taxon>Agrypninae</taxon>
        <taxon>Pyrophorini</taxon>
        <taxon>Ignelater</taxon>
    </lineage>
</organism>
<keyword evidence="4" id="KW-1185">Reference proteome</keyword>
<dbReference type="PANTHER" id="PTHR15739:SF5">
    <property type="entry name" value="LD23158P"/>
    <property type="match status" value="1"/>
</dbReference>
<sequence length="576" mass="65730">MTNQTQSDSNIPTEDSGCFFVSEDIKPEDIKLPLTDTDINQMSFSNCAENECNVINIKDVPLADYFKPFEKGWKRELVIRSVSHGKTKAYDVYYISPCGKRLRSRKDIEPFLTDSKLSIDDFSFHKELVGIGNPDLEIFRHAQARKILPVSKKNLEEKNNKKKKELLNNSSKKRKCDLNINPVLITDRNNLRLLKKNQPNHSNIAENQDEINRITLSAMEMSQNSSSEIITITSSGRKGRRPKHLQDYKVNEIYHRTSKSKNHTKRDVNNGLAFASSTFRLNYDEPSTSSSNGGNLYVDVVKEHFDISSLQNLNYLRKIEISSSLQTSFFVSELTPLSALTSLASLKLTSVKDLNLLNIEILANLSNLEYLCLGYCDNFPNSFAAEILICLKKLRTLRLEGGQDVCALNILDAVSQMPSLQQLELLNFNIPAEFGKAMTACRNIKKLLLIPIYEFKAHLIMHWILKALFDWQQLEYFVFIITESLIKMTKEFNAMHGLNIDDSVPILESTPTQYVNKVSSRTVKSKSPLRRSFTPTPLRVEFITVSRLQFLFSKILIDAQVKIVSVPDSEIWKTHL</sequence>
<feature type="domain" description="MBD" evidence="2">
    <location>
        <begin position="59"/>
        <end position="129"/>
    </location>
</feature>
<dbReference type="AlphaFoldDB" id="A0A8K0FXW5"/>
<dbReference type="CDD" id="cd00122">
    <property type="entry name" value="MBD"/>
    <property type="match status" value="1"/>
</dbReference>
<dbReference type="EMBL" id="VTPC01090923">
    <property type="protein sequence ID" value="KAF2880707.1"/>
    <property type="molecule type" value="Genomic_DNA"/>
</dbReference>
<dbReference type="GO" id="GO:0003677">
    <property type="term" value="F:DNA binding"/>
    <property type="evidence" value="ECO:0007669"/>
    <property type="project" value="InterPro"/>
</dbReference>
<reference evidence="3" key="1">
    <citation type="submission" date="2019-08" db="EMBL/GenBank/DDBJ databases">
        <title>The genome of the North American firefly Photinus pyralis.</title>
        <authorList>
            <consortium name="Photinus pyralis genome working group"/>
            <person name="Fallon T.R."/>
            <person name="Sander Lower S.E."/>
            <person name="Weng J.-K."/>
        </authorList>
    </citation>
    <scope>NUCLEOTIDE SEQUENCE</scope>
    <source>
        <strain evidence="3">TRF0915ILg1</strain>
        <tissue evidence="3">Whole body</tissue>
    </source>
</reference>
<dbReference type="PROSITE" id="PS50982">
    <property type="entry name" value="MBD"/>
    <property type="match status" value="1"/>
</dbReference>
<dbReference type="PANTHER" id="PTHR15739">
    <property type="entry name" value="ZINC FINGER PROTEIN"/>
    <property type="match status" value="1"/>
</dbReference>
<dbReference type="SUPFAM" id="SSF52047">
    <property type="entry name" value="RNI-like"/>
    <property type="match status" value="1"/>
</dbReference>
<evidence type="ECO:0000313" key="4">
    <source>
        <dbReference type="Proteomes" id="UP000801492"/>
    </source>
</evidence>
<dbReference type="OrthoDB" id="61560at2759"/>
<evidence type="ECO:0000256" key="1">
    <source>
        <dbReference type="SAM" id="MobiDB-lite"/>
    </source>
</evidence>
<name>A0A8K0FXW5_IGNLU</name>
<comment type="caution">
    <text evidence="3">The sequence shown here is derived from an EMBL/GenBank/DDBJ whole genome shotgun (WGS) entry which is preliminary data.</text>
</comment>
<feature type="region of interest" description="Disordered" evidence="1">
    <location>
        <begin position="153"/>
        <end position="172"/>
    </location>
</feature>
<protein>
    <recommendedName>
        <fullName evidence="2">MBD domain-containing protein</fullName>
    </recommendedName>
</protein>
<evidence type="ECO:0000259" key="2">
    <source>
        <dbReference type="PROSITE" id="PS50982"/>
    </source>
</evidence>
<dbReference type="Proteomes" id="UP000801492">
    <property type="component" value="Unassembled WGS sequence"/>
</dbReference>
<dbReference type="Pfam" id="PF01429">
    <property type="entry name" value="MBD"/>
    <property type="match status" value="1"/>
</dbReference>
<evidence type="ECO:0000313" key="3">
    <source>
        <dbReference type="EMBL" id="KAF2880707.1"/>
    </source>
</evidence>
<accession>A0A8K0FXW5</accession>
<proteinExistence type="predicted"/>
<dbReference type="InterPro" id="IPR052283">
    <property type="entry name" value="GenomicStab_NeuMorph_Reg"/>
</dbReference>
<dbReference type="SUPFAM" id="SSF54171">
    <property type="entry name" value="DNA-binding domain"/>
    <property type="match status" value="1"/>
</dbReference>
<dbReference type="SMART" id="SM00391">
    <property type="entry name" value="MBD"/>
    <property type="match status" value="1"/>
</dbReference>
<dbReference type="InterPro" id="IPR032675">
    <property type="entry name" value="LRR_dom_sf"/>
</dbReference>
<dbReference type="InterPro" id="IPR001739">
    <property type="entry name" value="Methyl_CpG_DNA-bd"/>
</dbReference>